<keyword evidence="7" id="KW-1185">Reference proteome</keyword>
<comment type="caution">
    <text evidence="6">The sequence shown here is derived from an EMBL/GenBank/DDBJ whole genome shotgun (WGS) entry which is preliminary data.</text>
</comment>
<comment type="similarity">
    <text evidence="1">Belongs to the membrane fusion protein (MFP) (TC 8.A.1) family.</text>
</comment>
<dbReference type="Gene3D" id="2.40.50.100">
    <property type="match status" value="1"/>
</dbReference>
<feature type="domain" description="Multidrug resistance protein MdtA-like C-terminal permuted SH3" evidence="4">
    <location>
        <begin position="267"/>
        <end position="332"/>
    </location>
</feature>
<feature type="domain" description="CusB-like beta-barrel" evidence="3">
    <location>
        <begin position="188"/>
        <end position="260"/>
    </location>
</feature>
<evidence type="ECO:0000313" key="6">
    <source>
        <dbReference type="EMBL" id="GGD49044.1"/>
    </source>
</evidence>
<dbReference type="PANTHER" id="PTHR30469:SF15">
    <property type="entry name" value="HLYD FAMILY OF SECRETION PROTEINS"/>
    <property type="match status" value="1"/>
</dbReference>
<gene>
    <name evidence="6" type="ORF">GCM10011357_01300</name>
</gene>
<dbReference type="InterPro" id="IPR058627">
    <property type="entry name" value="MdtA-like_C"/>
</dbReference>
<evidence type="ECO:0000259" key="4">
    <source>
        <dbReference type="Pfam" id="PF25967"/>
    </source>
</evidence>
<dbReference type="Gene3D" id="2.40.30.170">
    <property type="match status" value="1"/>
</dbReference>
<reference evidence="7" key="1">
    <citation type="journal article" date="2019" name="Int. J. Syst. Evol. Microbiol.">
        <title>The Global Catalogue of Microorganisms (GCM) 10K type strain sequencing project: providing services to taxonomists for standard genome sequencing and annotation.</title>
        <authorList>
            <consortium name="The Broad Institute Genomics Platform"/>
            <consortium name="The Broad Institute Genome Sequencing Center for Infectious Disease"/>
            <person name="Wu L."/>
            <person name="Ma J."/>
        </authorList>
    </citation>
    <scope>NUCLEOTIDE SEQUENCE [LARGE SCALE GENOMIC DNA]</scope>
    <source>
        <strain evidence="7">CGMCC 1.12923</strain>
    </source>
</reference>
<sequence>MCSLFVMGQELLKVEGTRVSKQPIKQQVPLSGTVVPARKGWLSTQVSGLVTAIYIDSGDTVRQGQVVLQLDDKLIRLAVASAEAEAVMAEESLREARRRLDEARALTSQQSIAETEVEALASDAREAQARWQGAKAEVERQQLNLDRHRLQAPFSGVLTARDIDVGEWLTPGQGLLELTDNSQLYADFRAPQRFYSLVDEDTMLKLSFDAYPEKEFDYPVHRRIPGTRDGGRSFGVRVSLQNEQSGDPHWYPGMSVSARMMLDMGRNEVTVPNDALLRHPDGRITVWVAEKNAQLGQPTGVRQVQVRTGLQFENNIEIREGISGSEIVIVRGNEALSQEQQVMLRQAAH</sequence>
<dbReference type="Proteomes" id="UP000614272">
    <property type="component" value="Unassembled WGS sequence"/>
</dbReference>
<dbReference type="Pfam" id="PF25967">
    <property type="entry name" value="RND-MFP_C"/>
    <property type="match status" value="1"/>
</dbReference>
<proteinExistence type="inferred from homology"/>
<dbReference type="SUPFAM" id="SSF111369">
    <property type="entry name" value="HlyD-like secretion proteins"/>
    <property type="match status" value="1"/>
</dbReference>
<protein>
    <submittedName>
        <fullName evidence="6">MexH family multidrug efflux RND transporter periplasmic adaptor subunit</fullName>
    </submittedName>
</protein>
<keyword evidence="2" id="KW-0175">Coiled coil</keyword>
<feature type="domain" description="CzcB-like barrel-sandwich hybrid" evidence="5">
    <location>
        <begin position="44"/>
        <end position="180"/>
    </location>
</feature>
<organism evidence="6 7">
    <name type="scientific">Lacimicrobium alkaliphilum</name>
    <dbReference type="NCBI Taxonomy" id="1526571"/>
    <lineage>
        <taxon>Bacteria</taxon>
        <taxon>Pseudomonadati</taxon>
        <taxon>Pseudomonadota</taxon>
        <taxon>Gammaproteobacteria</taxon>
        <taxon>Alteromonadales</taxon>
        <taxon>Alteromonadaceae</taxon>
        <taxon>Lacimicrobium</taxon>
    </lineage>
</organism>
<evidence type="ECO:0000313" key="7">
    <source>
        <dbReference type="Proteomes" id="UP000614272"/>
    </source>
</evidence>
<dbReference type="Pfam" id="PF25973">
    <property type="entry name" value="BSH_CzcB"/>
    <property type="match status" value="1"/>
</dbReference>
<accession>A0ABQ1QW17</accession>
<dbReference type="EMBL" id="BMGJ01000001">
    <property type="protein sequence ID" value="GGD49044.1"/>
    <property type="molecule type" value="Genomic_DNA"/>
</dbReference>
<dbReference type="Pfam" id="PF25954">
    <property type="entry name" value="Beta-barrel_RND_2"/>
    <property type="match status" value="1"/>
</dbReference>
<evidence type="ECO:0000256" key="2">
    <source>
        <dbReference type="SAM" id="Coils"/>
    </source>
</evidence>
<dbReference type="PANTHER" id="PTHR30469">
    <property type="entry name" value="MULTIDRUG RESISTANCE PROTEIN MDTA"/>
    <property type="match status" value="1"/>
</dbReference>
<evidence type="ECO:0000256" key="1">
    <source>
        <dbReference type="ARBA" id="ARBA00009477"/>
    </source>
</evidence>
<dbReference type="Gene3D" id="2.40.420.20">
    <property type="match status" value="1"/>
</dbReference>
<dbReference type="NCBIfam" id="TIGR01730">
    <property type="entry name" value="RND_mfp"/>
    <property type="match status" value="1"/>
</dbReference>
<dbReference type="InterPro" id="IPR058792">
    <property type="entry name" value="Beta-barrel_RND_2"/>
</dbReference>
<dbReference type="Gene3D" id="1.10.287.470">
    <property type="entry name" value="Helix hairpin bin"/>
    <property type="match status" value="1"/>
</dbReference>
<evidence type="ECO:0000259" key="3">
    <source>
        <dbReference type="Pfam" id="PF25954"/>
    </source>
</evidence>
<dbReference type="InterPro" id="IPR058647">
    <property type="entry name" value="BSH_CzcB-like"/>
</dbReference>
<feature type="coiled-coil region" evidence="2">
    <location>
        <begin position="79"/>
        <end position="106"/>
    </location>
</feature>
<evidence type="ECO:0000259" key="5">
    <source>
        <dbReference type="Pfam" id="PF25973"/>
    </source>
</evidence>
<name>A0ABQ1QW17_9ALTE</name>
<dbReference type="InterPro" id="IPR006143">
    <property type="entry name" value="RND_pump_MFP"/>
</dbReference>